<dbReference type="GO" id="GO:0005634">
    <property type="term" value="C:nucleus"/>
    <property type="evidence" value="ECO:0007669"/>
    <property type="project" value="TreeGrafter"/>
</dbReference>
<name>A0A8S4E1S9_PLUXY</name>
<evidence type="ECO:0000256" key="1">
    <source>
        <dbReference type="PROSITE-ProRule" id="PRU00285"/>
    </source>
</evidence>
<dbReference type="InterPro" id="IPR002068">
    <property type="entry name" value="A-crystallin/Hsp20_dom"/>
</dbReference>
<dbReference type="GO" id="GO:0042026">
    <property type="term" value="P:protein refolding"/>
    <property type="evidence" value="ECO:0007669"/>
    <property type="project" value="TreeGrafter"/>
</dbReference>
<dbReference type="CDD" id="cd06526">
    <property type="entry name" value="metazoan_ACD"/>
    <property type="match status" value="1"/>
</dbReference>
<accession>A0A8S4E1S9</accession>
<dbReference type="Gene3D" id="2.60.40.790">
    <property type="match status" value="1"/>
</dbReference>
<dbReference type="Proteomes" id="UP000653454">
    <property type="component" value="Unassembled WGS sequence"/>
</dbReference>
<dbReference type="PANTHER" id="PTHR45640">
    <property type="entry name" value="HEAT SHOCK PROTEIN HSP-12.2-RELATED"/>
    <property type="match status" value="1"/>
</dbReference>
<dbReference type="SUPFAM" id="SSF49764">
    <property type="entry name" value="HSP20-like chaperones"/>
    <property type="match status" value="1"/>
</dbReference>
<gene>
    <name evidence="3" type="ORF">PLXY2_LOCUS4193</name>
</gene>
<dbReference type="PROSITE" id="PS01031">
    <property type="entry name" value="SHSP"/>
    <property type="match status" value="1"/>
</dbReference>
<dbReference type="PANTHER" id="PTHR45640:SF13">
    <property type="entry name" value="HEAT SHOCK PROTEIN 22-RELATED"/>
    <property type="match status" value="1"/>
</dbReference>
<dbReference type="GO" id="GO:0005737">
    <property type="term" value="C:cytoplasm"/>
    <property type="evidence" value="ECO:0007669"/>
    <property type="project" value="TreeGrafter"/>
</dbReference>
<proteinExistence type="inferred from homology"/>
<organism evidence="3 4">
    <name type="scientific">Plutella xylostella</name>
    <name type="common">Diamondback moth</name>
    <name type="synonym">Plutella maculipennis</name>
    <dbReference type="NCBI Taxonomy" id="51655"/>
    <lineage>
        <taxon>Eukaryota</taxon>
        <taxon>Metazoa</taxon>
        <taxon>Ecdysozoa</taxon>
        <taxon>Arthropoda</taxon>
        <taxon>Hexapoda</taxon>
        <taxon>Insecta</taxon>
        <taxon>Pterygota</taxon>
        <taxon>Neoptera</taxon>
        <taxon>Endopterygota</taxon>
        <taxon>Lepidoptera</taxon>
        <taxon>Glossata</taxon>
        <taxon>Ditrysia</taxon>
        <taxon>Yponomeutoidea</taxon>
        <taxon>Plutellidae</taxon>
        <taxon>Plutella</taxon>
    </lineage>
</organism>
<sequence length="174" mass="19652">MSLLPYFYDYDFQFPRRAFDQSFGHGLAPELLMAASPLRHRLPYWPRLPADVGSSIKTDKDSFQVNIDVQHFAPEEITVKTADGFIVVEGKHEERKDEHGFISRQFVRKFKLPEGCDLEAVQSKLSSDGVLSVVAPKKVEAVKGERSVPISHTGPVRKEVKDDLTVEPKDEGKK</sequence>
<dbReference type="PRINTS" id="PR00299">
    <property type="entry name" value="ACRYSTALLIN"/>
</dbReference>
<dbReference type="InterPro" id="IPR008978">
    <property type="entry name" value="HSP20-like_chaperone"/>
</dbReference>
<dbReference type="Pfam" id="PF00011">
    <property type="entry name" value="HSP20"/>
    <property type="match status" value="1"/>
</dbReference>
<evidence type="ECO:0000313" key="3">
    <source>
        <dbReference type="EMBL" id="CAG9109258.1"/>
    </source>
</evidence>
<comment type="similarity">
    <text evidence="1 2">Belongs to the small heat shock protein (HSP20) family.</text>
</comment>
<evidence type="ECO:0000313" key="4">
    <source>
        <dbReference type="Proteomes" id="UP000653454"/>
    </source>
</evidence>
<dbReference type="GO" id="GO:0051082">
    <property type="term" value="F:unfolded protein binding"/>
    <property type="evidence" value="ECO:0007669"/>
    <property type="project" value="TreeGrafter"/>
</dbReference>
<dbReference type="InterPro" id="IPR001436">
    <property type="entry name" value="Alpha-crystallin/sHSP_animal"/>
</dbReference>
<reference evidence="3" key="1">
    <citation type="submission" date="2020-11" db="EMBL/GenBank/DDBJ databases">
        <authorList>
            <person name="Whiteford S."/>
        </authorList>
    </citation>
    <scope>NUCLEOTIDE SEQUENCE</scope>
</reference>
<keyword evidence="4" id="KW-1185">Reference proteome</keyword>
<comment type="caution">
    <text evidence="3">The sequence shown here is derived from an EMBL/GenBank/DDBJ whole genome shotgun (WGS) entry which is preliminary data.</text>
</comment>
<dbReference type="EMBL" id="CAJHNJ030000011">
    <property type="protein sequence ID" value="CAG9109258.1"/>
    <property type="molecule type" value="Genomic_DNA"/>
</dbReference>
<dbReference type="GO" id="GO:0009408">
    <property type="term" value="P:response to heat"/>
    <property type="evidence" value="ECO:0007669"/>
    <property type="project" value="TreeGrafter"/>
</dbReference>
<dbReference type="AlphaFoldDB" id="A0A8S4E1S9"/>
<protein>
    <submittedName>
        <fullName evidence="3">(diamondback moth) hypothetical protein</fullName>
    </submittedName>
</protein>
<evidence type="ECO:0000256" key="2">
    <source>
        <dbReference type="RuleBase" id="RU003616"/>
    </source>
</evidence>